<dbReference type="AlphaFoldDB" id="A0A139LFL6"/>
<dbReference type="EMBL" id="LTDF01000084">
    <property type="protein sequence ID" value="KXT50231.1"/>
    <property type="molecule type" value="Genomic_DNA"/>
</dbReference>
<sequence length="39" mass="4336">MIDTTLSVHCIEVNNNKIINVIVGLIKKIAKPHHPDEST</sequence>
<evidence type="ECO:0000313" key="2">
    <source>
        <dbReference type="Proteomes" id="UP000070319"/>
    </source>
</evidence>
<accession>A0A139LFL6</accession>
<comment type="caution">
    <text evidence="1">The sequence shown here is derived from an EMBL/GenBank/DDBJ whole genome shotgun (WGS) entry which is preliminary data.</text>
</comment>
<reference evidence="1 2" key="1">
    <citation type="submission" date="2016-02" db="EMBL/GenBank/DDBJ databases">
        <authorList>
            <person name="Wen L."/>
            <person name="He K."/>
            <person name="Yang H."/>
        </authorList>
    </citation>
    <scope>NUCLEOTIDE SEQUENCE [LARGE SCALE GENOMIC DNA]</scope>
    <source>
        <strain evidence="1 2">KLE1704</strain>
    </source>
</reference>
<gene>
    <name evidence="1" type="ORF">HMPREF2531_02335</name>
</gene>
<name>A0A139LFL6_9BACE</name>
<evidence type="ECO:0000313" key="1">
    <source>
        <dbReference type="EMBL" id="KXT50231.1"/>
    </source>
</evidence>
<protein>
    <submittedName>
        <fullName evidence="1">Uncharacterized protein</fullName>
    </submittedName>
</protein>
<proteinExistence type="predicted"/>
<dbReference type="PATRIC" id="fig|329854.7.peg.2379"/>
<dbReference type="Proteomes" id="UP000070319">
    <property type="component" value="Unassembled WGS sequence"/>
</dbReference>
<organism evidence="1">
    <name type="scientific">Bacteroides intestinalis</name>
    <dbReference type="NCBI Taxonomy" id="329854"/>
    <lineage>
        <taxon>Bacteria</taxon>
        <taxon>Pseudomonadati</taxon>
        <taxon>Bacteroidota</taxon>
        <taxon>Bacteroidia</taxon>
        <taxon>Bacteroidales</taxon>
        <taxon>Bacteroidaceae</taxon>
        <taxon>Bacteroides</taxon>
    </lineage>
</organism>